<protein>
    <submittedName>
        <fullName evidence="2">Uncharacterized protein</fullName>
    </submittedName>
</protein>
<feature type="transmembrane region" description="Helical" evidence="1">
    <location>
        <begin position="181"/>
        <end position="206"/>
    </location>
</feature>
<comment type="caution">
    <text evidence="2">The sequence shown here is derived from an EMBL/GenBank/DDBJ whole genome shotgun (WGS) entry which is preliminary data.</text>
</comment>
<evidence type="ECO:0000313" key="3">
    <source>
        <dbReference type="Proteomes" id="UP001596434"/>
    </source>
</evidence>
<dbReference type="Proteomes" id="UP001596434">
    <property type="component" value="Unassembled WGS sequence"/>
</dbReference>
<sequence length="288" mass="30838">MTASQPPRRLTRPYLAASTLTLLLAVMGTSVGLFVPEFYRDAEVLLPQLYGQDLLTLGIAVPTLAGALYYAHQGSLRGYVVWLGVTGYLLYTYASYALLTAFNELYLVYVALFGLTLFTLIGGIARIDPTDLEEAFDDHPVRGYVAFQLLVAGLVALMWLAEVGPASLTGTRPPSIAETTLPVPVIQSLDLGVVVPSFALSAAFLWKRRAWGYVFTGVLLVKGTTLGLAVLAMIVFMLQNGQSVPLPQIVSFALLSLAGLTLVARFIRAIPSSASITHPPTGGSTQTD</sequence>
<feature type="transmembrane region" description="Helical" evidence="1">
    <location>
        <begin position="249"/>
        <end position="267"/>
    </location>
</feature>
<feature type="transmembrane region" description="Helical" evidence="1">
    <location>
        <begin position="79"/>
        <end position="99"/>
    </location>
</feature>
<proteinExistence type="predicted"/>
<dbReference type="AlphaFoldDB" id="A0ABD6A445"/>
<feature type="transmembrane region" description="Helical" evidence="1">
    <location>
        <begin position="213"/>
        <end position="237"/>
    </location>
</feature>
<feature type="transmembrane region" description="Helical" evidence="1">
    <location>
        <begin position="54"/>
        <end position="72"/>
    </location>
</feature>
<evidence type="ECO:0000313" key="2">
    <source>
        <dbReference type="EMBL" id="MFC7257122.1"/>
    </source>
</evidence>
<keyword evidence="3" id="KW-1185">Reference proteome</keyword>
<feature type="transmembrane region" description="Helical" evidence="1">
    <location>
        <begin position="105"/>
        <end position="124"/>
    </location>
</feature>
<organism evidence="2 3">
    <name type="scientific">Haloplanus litoreus</name>
    <dbReference type="NCBI Taxonomy" id="767515"/>
    <lineage>
        <taxon>Archaea</taxon>
        <taxon>Methanobacteriati</taxon>
        <taxon>Methanobacteriota</taxon>
        <taxon>Stenosarchaea group</taxon>
        <taxon>Halobacteria</taxon>
        <taxon>Halobacteriales</taxon>
        <taxon>Haloferacaceae</taxon>
        <taxon>Haloplanus</taxon>
    </lineage>
</organism>
<keyword evidence="1" id="KW-0472">Membrane</keyword>
<evidence type="ECO:0000256" key="1">
    <source>
        <dbReference type="SAM" id="Phobius"/>
    </source>
</evidence>
<feature type="transmembrane region" description="Helical" evidence="1">
    <location>
        <begin position="144"/>
        <end position="161"/>
    </location>
</feature>
<dbReference type="RefSeq" id="WP_340696358.1">
    <property type="nucleotide sequence ID" value="NZ_JBHTAT010000004.1"/>
</dbReference>
<reference evidence="2 3" key="1">
    <citation type="journal article" date="2019" name="Int. J. Syst. Evol. Microbiol.">
        <title>The Global Catalogue of Microorganisms (GCM) 10K type strain sequencing project: providing services to taxonomists for standard genome sequencing and annotation.</title>
        <authorList>
            <consortium name="The Broad Institute Genomics Platform"/>
            <consortium name="The Broad Institute Genome Sequencing Center for Infectious Disease"/>
            <person name="Wu L."/>
            <person name="Ma J."/>
        </authorList>
    </citation>
    <scope>NUCLEOTIDE SEQUENCE [LARGE SCALE GENOMIC DNA]</scope>
    <source>
        <strain evidence="2 3">GX21</strain>
    </source>
</reference>
<keyword evidence="1" id="KW-1133">Transmembrane helix</keyword>
<dbReference type="GeneID" id="96955413"/>
<name>A0ABD6A445_9EURY</name>
<keyword evidence="1" id="KW-0812">Transmembrane</keyword>
<gene>
    <name evidence="2" type="ORF">ACFQKE_17835</name>
</gene>
<dbReference type="EMBL" id="JBHTAT010000004">
    <property type="protein sequence ID" value="MFC7257122.1"/>
    <property type="molecule type" value="Genomic_DNA"/>
</dbReference>
<accession>A0ABD6A445</accession>
<feature type="transmembrane region" description="Helical" evidence="1">
    <location>
        <begin position="12"/>
        <end position="34"/>
    </location>
</feature>